<evidence type="ECO:0000256" key="2">
    <source>
        <dbReference type="ARBA" id="ARBA00022840"/>
    </source>
</evidence>
<reference evidence="7" key="1">
    <citation type="submission" date="2019-06" db="EMBL/GenBank/DDBJ databases">
        <authorList>
            <person name="Murdoch R.W."/>
            <person name="Fathepure B."/>
        </authorList>
    </citation>
    <scope>NUCLEOTIDE SEQUENCE</scope>
</reference>
<dbReference type="Gene3D" id="3.40.50.300">
    <property type="entry name" value="P-loop containing nucleotide triphosphate hydrolases"/>
    <property type="match status" value="1"/>
</dbReference>
<dbReference type="GO" id="GO:0006355">
    <property type="term" value="P:regulation of DNA-templated transcription"/>
    <property type="evidence" value="ECO:0007669"/>
    <property type="project" value="InterPro"/>
</dbReference>
<keyword evidence="5" id="KW-0804">Transcription</keyword>
<dbReference type="Gene3D" id="1.10.10.60">
    <property type="entry name" value="Homeodomain-like"/>
    <property type="match status" value="1"/>
</dbReference>
<dbReference type="SUPFAM" id="SSF52540">
    <property type="entry name" value="P-loop containing nucleoside triphosphate hydrolases"/>
    <property type="match status" value="1"/>
</dbReference>
<dbReference type="InterPro" id="IPR002197">
    <property type="entry name" value="HTH_Fis"/>
</dbReference>
<dbReference type="InterPro" id="IPR003593">
    <property type="entry name" value="AAA+_ATPase"/>
</dbReference>
<sequence length="649" mass="71493">MALRGEQRSHIDAIIRCAGSDLPIPGKASLIERSWKRCVLEHGLDPSRPRAARIVTSETLREHQDRADELLNVARAGVEQLYRQVAQLGYVLLLTDRRGITVQFLGERADDRRLRRAGLYLGADWREHHAGTCGVGTCIEEGVSLTCHRDDHFDATHIGLTCTAAPITDPAGDVMAVLDISALDSPGDAASQSFALQLVLLHARMIEDAYFLRRYRDHHIFRCGSSREFVHVNGERMFALDRDGTVIAANTAGRALIARHPWPATRADGSRPHPPIHHLLDCELTDIWSIPLASDDQVRAFRTRGDGEILFGTVLEPRRRSGSGTGIPPADGEAVPALDALAADDPSMRKTLSIARRLRNETVNIVITGETGTGKERLARAIHDSSHRARGAFVAVNCAAIPEALIESELFGYRAGAFTGGRSRGMQGLLQQADGGTLFLDEIGDMPLHLQTRLLRVLAEREVTPLGADRPVGVDLRVIAATHRDINEMVTEGGFREDLYYRLNGATLRLPPLRERADRQYIIERLFAALSRERDSHVRLRADTISALLAYPWPGNIRQLRNALAYALATGEGTEIAVTDLPEECRTGAGNREAPPPEAAALPPDGQALHEALRHSRWNVSAVARQLGVSRPTVYRRMQRFGIIAPHLR</sequence>
<gene>
    <name evidence="7" type="primary">acoR_1</name>
    <name evidence="7" type="ORF">KBTEX_01138</name>
</gene>
<evidence type="ECO:0000256" key="5">
    <source>
        <dbReference type="ARBA" id="ARBA00023163"/>
    </source>
</evidence>
<dbReference type="InterPro" id="IPR029016">
    <property type="entry name" value="GAF-like_dom_sf"/>
</dbReference>
<dbReference type="Pfam" id="PF00158">
    <property type="entry name" value="Sigma54_activat"/>
    <property type="match status" value="1"/>
</dbReference>
<evidence type="ECO:0000256" key="4">
    <source>
        <dbReference type="ARBA" id="ARBA00023125"/>
    </source>
</evidence>
<dbReference type="PANTHER" id="PTHR32071">
    <property type="entry name" value="TRANSCRIPTIONAL REGULATORY PROTEIN"/>
    <property type="match status" value="1"/>
</dbReference>
<dbReference type="FunFam" id="3.40.50.300:FF:000006">
    <property type="entry name" value="DNA-binding transcriptional regulator NtrC"/>
    <property type="match status" value="1"/>
</dbReference>
<dbReference type="SMART" id="SM00382">
    <property type="entry name" value="AAA"/>
    <property type="match status" value="1"/>
</dbReference>
<dbReference type="InterPro" id="IPR025944">
    <property type="entry name" value="Sigma_54_int_dom_CS"/>
</dbReference>
<dbReference type="SUPFAM" id="SSF55781">
    <property type="entry name" value="GAF domain-like"/>
    <property type="match status" value="1"/>
</dbReference>
<feature type="domain" description="Sigma-54 factor interaction" evidence="6">
    <location>
        <begin position="341"/>
        <end position="569"/>
    </location>
</feature>
<protein>
    <submittedName>
        <fullName evidence="7">Acetoin catabolism regulatory protein</fullName>
    </submittedName>
</protein>
<dbReference type="CDD" id="cd00009">
    <property type="entry name" value="AAA"/>
    <property type="match status" value="1"/>
</dbReference>
<dbReference type="InterPro" id="IPR027417">
    <property type="entry name" value="P-loop_NTPase"/>
</dbReference>
<keyword evidence="1" id="KW-0547">Nucleotide-binding</keyword>
<keyword evidence="2" id="KW-0067">ATP-binding</keyword>
<organism evidence="7">
    <name type="scientific">uncultured organism</name>
    <dbReference type="NCBI Taxonomy" id="155900"/>
    <lineage>
        <taxon>unclassified sequences</taxon>
        <taxon>environmental samples</taxon>
    </lineage>
</organism>
<dbReference type="AlphaFoldDB" id="A0A5B8R704"/>
<accession>A0A5B8R704</accession>
<keyword evidence="4" id="KW-0238">DNA-binding</keyword>
<evidence type="ECO:0000256" key="3">
    <source>
        <dbReference type="ARBA" id="ARBA00023015"/>
    </source>
</evidence>
<name>A0A5B8R704_9ZZZZ</name>
<dbReference type="InterPro" id="IPR009057">
    <property type="entry name" value="Homeodomain-like_sf"/>
</dbReference>
<dbReference type="InterPro" id="IPR002078">
    <property type="entry name" value="Sigma_54_int"/>
</dbReference>
<keyword evidence="3" id="KW-0805">Transcription regulation</keyword>
<dbReference type="SUPFAM" id="SSF46689">
    <property type="entry name" value="Homeodomain-like"/>
    <property type="match status" value="1"/>
</dbReference>
<dbReference type="InterPro" id="IPR058031">
    <property type="entry name" value="AAA_lid_NorR"/>
</dbReference>
<dbReference type="PANTHER" id="PTHR32071:SF77">
    <property type="entry name" value="TRANSCRIPTIONAL REGULATORY PROTEIN"/>
    <property type="match status" value="1"/>
</dbReference>
<dbReference type="PROSITE" id="PS50045">
    <property type="entry name" value="SIGMA54_INTERACT_4"/>
    <property type="match status" value="1"/>
</dbReference>
<dbReference type="Pfam" id="PF02954">
    <property type="entry name" value="HTH_8"/>
    <property type="match status" value="1"/>
</dbReference>
<proteinExistence type="predicted"/>
<dbReference type="GO" id="GO:0043565">
    <property type="term" value="F:sequence-specific DNA binding"/>
    <property type="evidence" value="ECO:0007669"/>
    <property type="project" value="InterPro"/>
</dbReference>
<dbReference type="GO" id="GO:0005524">
    <property type="term" value="F:ATP binding"/>
    <property type="evidence" value="ECO:0007669"/>
    <property type="project" value="UniProtKB-KW"/>
</dbReference>
<dbReference type="PROSITE" id="PS00688">
    <property type="entry name" value="SIGMA54_INTERACT_3"/>
    <property type="match status" value="1"/>
</dbReference>
<evidence type="ECO:0000313" key="7">
    <source>
        <dbReference type="EMBL" id="QEA04829.1"/>
    </source>
</evidence>
<evidence type="ECO:0000259" key="6">
    <source>
        <dbReference type="PROSITE" id="PS50045"/>
    </source>
</evidence>
<dbReference type="Gene3D" id="1.10.8.60">
    <property type="match status" value="1"/>
</dbReference>
<dbReference type="EMBL" id="MN079089">
    <property type="protein sequence ID" value="QEA04829.1"/>
    <property type="molecule type" value="Genomic_DNA"/>
</dbReference>
<evidence type="ECO:0000256" key="1">
    <source>
        <dbReference type="ARBA" id="ARBA00022741"/>
    </source>
</evidence>
<dbReference type="PROSITE" id="PS00676">
    <property type="entry name" value="SIGMA54_INTERACT_2"/>
    <property type="match status" value="1"/>
</dbReference>
<dbReference type="Gene3D" id="3.30.450.40">
    <property type="match status" value="1"/>
</dbReference>
<dbReference type="InterPro" id="IPR025943">
    <property type="entry name" value="Sigma_54_int_dom_ATP-bd_2"/>
</dbReference>
<dbReference type="Pfam" id="PF25601">
    <property type="entry name" value="AAA_lid_14"/>
    <property type="match status" value="1"/>
</dbReference>
<dbReference type="PRINTS" id="PR01590">
    <property type="entry name" value="HTHFIS"/>
</dbReference>
<dbReference type="PROSITE" id="PS00675">
    <property type="entry name" value="SIGMA54_INTERACT_1"/>
    <property type="match status" value="1"/>
</dbReference>
<dbReference type="InterPro" id="IPR025662">
    <property type="entry name" value="Sigma_54_int_dom_ATP-bd_1"/>
</dbReference>